<comment type="similarity">
    <text evidence="2 7">Belongs to the zinc-containing alcohol dehydrogenase family.</text>
</comment>
<comment type="caution">
    <text evidence="9">The sequence shown here is derived from an EMBL/GenBank/DDBJ whole genome shotgun (WGS) entry which is preliminary data.</text>
</comment>
<dbReference type="InterPro" id="IPR013154">
    <property type="entry name" value="ADH-like_N"/>
</dbReference>
<dbReference type="FunFam" id="3.40.50.720:FF:000068">
    <property type="entry name" value="Sorbitol dehydrogenase"/>
    <property type="match status" value="1"/>
</dbReference>
<accession>A0A1X2HFM6</accession>
<dbReference type="InParanoid" id="A0A1X2HFM6"/>
<protein>
    <recommendedName>
        <fullName evidence="8">Enoyl reductase (ER) domain-containing protein</fullName>
    </recommendedName>
</protein>
<keyword evidence="10" id="KW-1185">Reference proteome</keyword>
<keyword evidence="3 7" id="KW-0479">Metal-binding</keyword>
<sequence>MTIKIETNHAVVLSAPGKMDLQEWPVPELGPLDVLINVKVTGICGSDMYFFSHMRHADMVMKEPLVLGHEAAGMVVAVGKRVDRVQIGDKVAVEPGVTCRYCDMCKEGKYNLCPNVHFYGTPGYHGTLCNYFKLPQDFCFKLPEHVSLEEGALVEPLSVGLYSVQRGNVQPGDTVFVLGAGAIGLLTSAAAKAAGATRITIFDVVQSRLDFASKTYGVNTVLLDRPQAGEPNMEYSKRTAKHILADRNGWGADVVLDCTGVETCVQLSVLLCKNGGSAVLVGMGGTAMTFPAFEMAARQVDVKGVFRYCNSYRRAIELIDRKLIDVKPLITDTFPLKDAGKAFAHVKEGHGSTIKVQIVN</sequence>
<evidence type="ECO:0000259" key="8">
    <source>
        <dbReference type="SMART" id="SM00829"/>
    </source>
</evidence>
<dbReference type="InterPro" id="IPR013149">
    <property type="entry name" value="ADH-like_C"/>
</dbReference>
<dbReference type="PANTHER" id="PTHR43161:SF9">
    <property type="entry name" value="SORBITOL DEHYDROGENASE"/>
    <property type="match status" value="1"/>
</dbReference>
<dbReference type="OrthoDB" id="2148442at2759"/>
<evidence type="ECO:0000256" key="4">
    <source>
        <dbReference type="ARBA" id="ARBA00022833"/>
    </source>
</evidence>
<keyword evidence="6" id="KW-0520">NAD</keyword>
<evidence type="ECO:0000256" key="6">
    <source>
        <dbReference type="ARBA" id="ARBA00023027"/>
    </source>
</evidence>
<dbReference type="InterPro" id="IPR020843">
    <property type="entry name" value="ER"/>
</dbReference>
<keyword evidence="4 7" id="KW-0862">Zinc</keyword>
<keyword evidence="5" id="KW-0560">Oxidoreductase</keyword>
<dbReference type="InterPro" id="IPR045306">
    <property type="entry name" value="SDH-like"/>
</dbReference>
<dbReference type="GO" id="GO:0008270">
    <property type="term" value="F:zinc ion binding"/>
    <property type="evidence" value="ECO:0007669"/>
    <property type="project" value="InterPro"/>
</dbReference>
<dbReference type="PANTHER" id="PTHR43161">
    <property type="entry name" value="SORBITOL DEHYDROGENASE"/>
    <property type="match status" value="1"/>
</dbReference>
<dbReference type="Proteomes" id="UP000242180">
    <property type="component" value="Unassembled WGS sequence"/>
</dbReference>
<gene>
    <name evidence="9" type="ORF">BCR43DRAFT_456923</name>
</gene>
<dbReference type="Pfam" id="PF08240">
    <property type="entry name" value="ADH_N"/>
    <property type="match status" value="1"/>
</dbReference>
<proteinExistence type="inferred from homology"/>
<evidence type="ECO:0000313" key="9">
    <source>
        <dbReference type="EMBL" id="ORY97754.1"/>
    </source>
</evidence>
<feature type="domain" description="Enoyl reductase (ER)" evidence="8">
    <location>
        <begin position="14"/>
        <end position="354"/>
    </location>
</feature>
<dbReference type="InterPro" id="IPR036291">
    <property type="entry name" value="NAD(P)-bd_dom_sf"/>
</dbReference>
<dbReference type="Pfam" id="PF00107">
    <property type="entry name" value="ADH_zinc_N"/>
    <property type="match status" value="1"/>
</dbReference>
<dbReference type="STRING" id="13706.A0A1X2HFM6"/>
<name>A0A1X2HFM6_SYNRA</name>
<dbReference type="EMBL" id="MCGN01000004">
    <property type="protein sequence ID" value="ORY97754.1"/>
    <property type="molecule type" value="Genomic_DNA"/>
</dbReference>
<evidence type="ECO:0000256" key="7">
    <source>
        <dbReference type="RuleBase" id="RU361277"/>
    </source>
</evidence>
<evidence type="ECO:0000256" key="5">
    <source>
        <dbReference type="ARBA" id="ARBA00023002"/>
    </source>
</evidence>
<evidence type="ECO:0000313" key="10">
    <source>
        <dbReference type="Proteomes" id="UP000242180"/>
    </source>
</evidence>
<organism evidence="9 10">
    <name type="scientific">Syncephalastrum racemosum</name>
    <name type="common">Filamentous fungus</name>
    <dbReference type="NCBI Taxonomy" id="13706"/>
    <lineage>
        <taxon>Eukaryota</taxon>
        <taxon>Fungi</taxon>
        <taxon>Fungi incertae sedis</taxon>
        <taxon>Mucoromycota</taxon>
        <taxon>Mucoromycotina</taxon>
        <taxon>Mucoromycetes</taxon>
        <taxon>Mucorales</taxon>
        <taxon>Syncephalastraceae</taxon>
        <taxon>Syncephalastrum</taxon>
    </lineage>
</organism>
<dbReference type="AlphaFoldDB" id="A0A1X2HFM6"/>
<dbReference type="SUPFAM" id="SSF50129">
    <property type="entry name" value="GroES-like"/>
    <property type="match status" value="1"/>
</dbReference>
<dbReference type="PROSITE" id="PS00059">
    <property type="entry name" value="ADH_ZINC"/>
    <property type="match status" value="1"/>
</dbReference>
<dbReference type="Gene3D" id="3.40.50.720">
    <property type="entry name" value="NAD(P)-binding Rossmann-like Domain"/>
    <property type="match status" value="1"/>
</dbReference>
<evidence type="ECO:0000256" key="1">
    <source>
        <dbReference type="ARBA" id="ARBA00001947"/>
    </source>
</evidence>
<dbReference type="FunCoup" id="A0A1X2HFM6">
    <property type="interactions" value="126"/>
</dbReference>
<dbReference type="CDD" id="cd05285">
    <property type="entry name" value="sorbitol_DH"/>
    <property type="match status" value="1"/>
</dbReference>
<evidence type="ECO:0000256" key="2">
    <source>
        <dbReference type="ARBA" id="ARBA00008072"/>
    </source>
</evidence>
<comment type="cofactor">
    <cofactor evidence="1 7">
        <name>Zn(2+)</name>
        <dbReference type="ChEBI" id="CHEBI:29105"/>
    </cofactor>
</comment>
<dbReference type="InterPro" id="IPR002328">
    <property type="entry name" value="ADH_Zn_CS"/>
</dbReference>
<dbReference type="InterPro" id="IPR011032">
    <property type="entry name" value="GroES-like_sf"/>
</dbReference>
<dbReference type="GO" id="GO:0003939">
    <property type="term" value="F:L-iditol 2-dehydrogenase (NAD+) activity"/>
    <property type="evidence" value="ECO:0007669"/>
    <property type="project" value="TreeGrafter"/>
</dbReference>
<evidence type="ECO:0000256" key="3">
    <source>
        <dbReference type="ARBA" id="ARBA00022723"/>
    </source>
</evidence>
<dbReference type="SMART" id="SM00829">
    <property type="entry name" value="PKS_ER"/>
    <property type="match status" value="1"/>
</dbReference>
<dbReference type="SUPFAM" id="SSF51735">
    <property type="entry name" value="NAD(P)-binding Rossmann-fold domains"/>
    <property type="match status" value="1"/>
</dbReference>
<dbReference type="Gene3D" id="3.90.180.10">
    <property type="entry name" value="Medium-chain alcohol dehydrogenases, catalytic domain"/>
    <property type="match status" value="1"/>
</dbReference>
<dbReference type="GO" id="GO:0006062">
    <property type="term" value="P:sorbitol catabolic process"/>
    <property type="evidence" value="ECO:0007669"/>
    <property type="project" value="TreeGrafter"/>
</dbReference>
<reference evidence="9 10" key="1">
    <citation type="submission" date="2016-07" db="EMBL/GenBank/DDBJ databases">
        <title>Pervasive Adenine N6-methylation of Active Genes in Fungi.</title>
        <authorList>
            <consortium name="DOE Joint Genome Institute"/>
            <person name="Mondo S.J."/>
            <person name="Dannebaum R.O."/>
            <person name="Kuo R.C."/>
            <person name="Labutti K."/>
            <person name="Haridas S."/>
            <person name="Kuo A."/>
            <person name="Salamov A."/>
            <person name="Ahrendt S.R."/>
            <person name="Lipzen A."/>
            <person name="Sullivan W."/>
            <person name="Andreopoulos W.B."/>
            <person name="Clum A."/>
            <person name="Lindquist E."/>
            <person name="Daum C."/>
            <person name="Ramamoorthy G.K."/>
            <person name="Gryganskyi A."/>
            <person name="Culley D."/>
            <person name="Magnuson J.K."/>
            <person name="James T.Y."/>
            <person name="O'Malley M.A."/>
            <person name="Stajich J.E."/>
            <person name="Spatafora J.W."/>
            <person name="Visel A."/>
            <person name="Grigoriev I.V."/>
        </authorList>
    </citation>
    <scope>NUCLEOTIDE SEQUENCE [LARGE SCALE GENOMIC DNA]</scope>
    <source>
        <strain evidence="9 10">NRRL 2496</strain>
    </source>
</reference>
<dbReference type="OMA" id="THCENRT"/>